<keyword evidence="1" id="KW-0812">Transmembrane</keyword>
<evidence type="ECO:0000313" key="3">
    <source>
        <dbReference type="Proteomes" id="UP000501600"/>
    </source>
</evidence>
<reference evidence="2 3" key="1">
    <citation type="submission" date="2020-04" db="EMBL/GenBank/DDBJ databases">
        <title>Genome sequence for Sphingorhabdus sp. strain M1.</title>
        <authorList>
            <person name="Park S.-J."/>
        </authorList>
    </citation>
    <scope>NUCLEOTIDE SEQUENCE [LARGE SCALE GENOMIC DNA]</scope>
    <source>
        <strain evidence="2 3">JK6</strain>
    </source>
</reference>
<dbReference type="EMBL" id="CP051217">
    <property type="protein sequence ID" value="QJB69854.1"/>
    <property type="molecule type" value="Genomic_DNA"/>
</dbReference>
<feature type="transmembrane region" description="Helical" evidence="1">
    <location>
        <begin position="53"/>
        <end position="74"/>
    </location>
</feature>
<protein>
    <submittedName>
        <fullName evidence="2">Uncharacterized protein</fullName>
    </submittedName>
</protein>
<keyword evidence="1" id="KW-1133">Transmembrane helix</keyword>
<evidence type="ECO:0000313" key="2">
    <source>
        <dbReference type="EMBL" id="QJB69854.1"/>
    </source>
</evidence>
<organism evidence="2 3">
    <name type="scientific">Parasphingorhabdus halotolerans</name>
    <dbReference type="NCBI Taxonomy" id="2725558"/>
    <lineage>
        <taxon>Bacteria</taxon>
        <taxon>Pseudomonadati</taxon>
        <taxon>Pseudomonadota</taxon>
        <taxon>Alphaproteobacteria</taxon>
        <taxon>Sphingomonadales</taxon>
        <taxon>Sphingomonadaceae</taxon>
        <taxon>Parasphingorhabdus</taxon>
    </lineage>
</organism>
<proteinExistence type="predicted"/>
<keyword evidence="1" id="KW-0472">Membrane</keyword>
<accession>A0A6H2DNC4</accession>
<gene>
    <name evidence="2" type="ORF">HF685_11675</name>
</gene>
<sequence length="171" mass="19028">MNLLFKREQTPGKIARINFKLWAKLEITADEKALMDRYSFANGALVEVIQPNLIRTAAALGFAVFIVTGVVLSAMAGTKVAVVLGLLAGGGAAYWWINEKRETIYVRDLLEGRNFKCSSVIELAKQEARLHDMVYVLRQVAESAKHWDGAETIEIDALPKDEARQLILRLA</sequence>
<dbReference type="KEGG" id="phao:HF685_11675"/>
<dbReference type="RefSeq" id="WP_168820123.1">
    <property type="nucleotide sequence ID" value="NZ_CP051217.1"/>
</dbReference>
<name>A0A6H2DNC4_9SPHN</name>
<dbReference type="Proteomes" id="UP000501600">
    <property type="component" value="Chromosome"/>
</dbReference>
<keyword evidence="3" id="KW-1185">Reference proteome</keyword>
<dbReference type="AlphaFoldDB" id="A0A6H2DNC4"/>
<feature type="transmembrane region" description="Helical" evidence="1">
    <location>
        <begin position="80"/>
        <end position="97"/>
    </location>
</feature>
<evidence type="ECO:0000256" key="1">
    <source>
        <dbReference type="SAM" id="Phobius"/>
    </source>
</evidence>